<dbReference type="FunFam" id="3.20.20.70:FF:000078">
    <property type="entry name" value="Fatty acid synthase beta subunit dehydratase"/>
    <property type="match status" value="1"/>
</dbReference>
<dbReference type="SUPFAM" id="SSF51412">
    <property type="entry name" value="Inosine monophosphate dehydrogenase (IMPDH)"/>
    <property type="match status" value="1"/>
</dbReference>
<dbReference type="Gene3D" id="3.40.366.10">
    <property type="entry name" value="Malonyl-Coenzyme A Acyl Carrier Protein, domain 2"/>
    <property type="match status" value="1"/>
</dbReference>
<dbReference type="InterPro" id="IPR040883">
    <property type="entry name" value="FAS_meander"/>
</dbReference>
<accession>A0A5B0LPC5</accession>
<organism evidence="8 9">
    <name type="scientific">Puccinia graminis f. sp. tritici</name>
    <dbReference type="NCBI Taxonomy" id="56615"/>
    <lineage>
        <taxon>Eukaryota</taxon>
        <taxon>Fungi</taxon>
        <taxon>Dikarya</taxon>
        <taxon>Basidiomycota</taxon>
        <taxon>Pucciniomycotina</taxon>
        <taxon>Pucciniomycetes</taxon>
        <taxon>Pucciniales</taxon>
        <taxon>Pucciniaceae</taxon>
        <taxon>Puccinia</taxon>
    </lineage>
</organism>
<dbReference type="Pfam" id="PF08354">
    <property type="entry name" value="Fas1-AflB-like_hel"/>
    <property type="match status" value="1"/>
</dbReference>
<keyword evidence="1" id="KW-0808">Transferase</keyword>
<proteinExistence type="predicted"/>
<keyword evidence="3" id="KW-0521">NADP</keyword>
<keyword evidence="4" id="KW-0560">Oxidoreductase</keyword>
<evidence type="ECO:0000259" key="5">
    <source>
        <dbReference type="Pfam" id="PF08354"/>
    </source>
</evidence>
<evidence type="ECO:0000256" key="4">
    <source>
        <dbReference type="ARBA" id="ARBA00023002"/>
    </source>
</evidence>
<dbReference type="InterPro" id="IPR001227">
    <property type="entry name" value="Ac_transferase_dom_sf"/>
</dbReference>
<dbReference type="GO" id="GO:0004318">
    <property type="term" value="F:enoyl-[acyl-carrier-protein] reductase (NADH) activity"/>
    <property type="evidence" value="ECO:0007669"/>
    <property type="project" value="InterPro"/>
</dbReference>
<protein>
    <submittedName>
        <fullName evidence="8">Beta subunit of fatty acid synthetase</fullName>
    </submittedName>
</protein>
<name>A0A5B0LPC5_PUCGR</name>
<gene>
    <name evidence="8" type="primary">FAS1_4</name>
    <name evidence="8" type="ORF">PGT21_025831</name>
</gene>
<dbReference type="FunFam" id="1.20.930.70:FF:000001">
    <property type="entry name" value="Fatty acid synthase beta subunit dehydratase"/>
    <property type="match status" value="1"/>
</dbReference>
<dbReference type="Proteomes" id="UP000324748">
    <property type="component" value="Unassembled WGS sequence"/>
</dbReference>
<dbReference type="Gene3D" id="3.20.20.70">
    <property type="entry name" value="Aldolase class I"/>
    <property type="match status" value="1"/>
</dbReference>
<evidence type="ECO:0000313" key="8">
    <source>
        <dbReference type="EMBL" id="KAA1066235.1"/>
    </source>
</evidence>
<dbReference type="EMBL" id="VSWC01000196">
    <property type="protein sequence ID" value="KAA1066235.1"/>
    <property type="molecule type" value="Genomic_DNA"/>
</dbReference>
<dbReference type="GO" id="GO:0019171">
    <property type="term" value="F:(3R)-hydroxyacyl-[acyl-carrier-protein] dehydratase activity"/>
    <property type="evidence" value="ECO:0007669"/>
    <property type="project" value="InterPro"/>
</dbReference>
<dbReference type="PRINTS" id="PR01483">
    <property type="entry name" value="FASYNTHASE"/>
</dbReference>
<dbReference type="GO" id="GO:0005835">
    <property type="term" value="C:fatty acid synthase complex"/>
    <property type="evidence" value="ECO:0007669"/>
    <property type="project" value="InterPro"/>
</dbReference>
<feature type="domain" description="Fatty acid synthase meander beta sheet" evidence="7">
    <location>
        <begin position="861"/>
        <end position="925"/>
    </location>
</feature>
<evidence type="ECO:0000256" key="3">
    <source>
        <dbReference type="ARBA" id="ARBA00022857"/>
    </source>
</evidence>
<sequence length="933" mass="103432">MHAITVLFHIGLHASLRFPQTSLPPKLIGTTAEHEGLPTPMLAVTGLALDQLQKAIQAIQPYFAPNDANVSLFNGPKAFVVSGHPRTLVGLVAALRTSKAEPGLDQSKIPFSKRRPVFSMRFLPIGVPYHSAHLEGCTARLMGPVEEGGVGEEERAWWEAHKARLSCPVFNTENGVDMRVEHSDLLSSLADLIFTSPIHWTKACAFPDDTTHIIDFGLGTLSGIGSLVARNIEGKGHRLVFVGLPASGQGHKSMNEVYDSRDIIREQKWAEKYKIRLVKTKDGRLQIDTPFSRLLGKPPLMVAGMTPCTVPTDFNAAVMNAGYHIELAGGGHYNAKALRSKISAIQAKLQKPGLGFTLNALYINQKQWAFQFPLWLEMRKEGLPMEGFVVAAGIPSTEKAKEIIEGLREAGIKHVSFKPGSVDGIRQVINIAAANPDFPVICQWTGGRAGGHHSCEDFHQPILATYASIRSQSNLILVVGSGFGSAEDVYPYLTGHWSRDRFGVEVMPFDGVLFASRMMVAKEAATSLSVKELIVQAKGVDDQEWEGTYERETGGIITVTSELGEPIHKIATRGIKLWKEFDQTVFALPREKRAAWLKTHKEYVIKRLNADFQKPWFAEKDGHPAELGEMTYQETVTRLVRLLFVKHQARWIDPTLRNLVGDWLRRIEERLSVVNGPPKVSEIQSYSELDEPFSKLETFFTRYPEASTQILASEDIAYFLALCQRPGQKPVPFIPVLDAQFGIWFKKDSLWQSEDIDAVVDQDPQRVAILQGPVAVRHSKTTEETAGEILGGIEEGLVSRLLRDEYGGDESLVPEQDYLCREEGGMEAEERTAMLAAARIKYRKVTSSDRVLHTYDIHGILPPPSQWLACLVGSSVSWISALFNSISFLQGNAIVDNHLTILLKPRLHQRVQIVTGINGKPLNVKVFAAHLLS</sequence>
<dbReference type="GO" id="GO:0006633">
    <property type="term" value="P:fatty acid biosynthetic process"/>
    <property type="evidence" value="ECO:0007669"/>
    <property type="project" value="InterPro"/>
</dbReference>
<evidence type="ECO:0000259" key="6">
    <source>
        <dbReference type="Pfam" id="PF16073"/>
    </source>
</evidence>
<dbReference type="InterPro" id="IPR013565">
    <property type="entry name" value="Fas1/AflB-like_central"/>
</dbReference>
<dbReference type="Gene3D" id="1.20.930.70">
    <property type="match status" value="1"/>
</dbReference>
<dbReference type="Gene3D" id="3.30.70.3320">
    <property type="match status" value="1"/>
</dbReference>
<dbReference type="Pfam" id="PF17951">
    <property type="entry name" value="FAS_meander"/>
    <property type="match status" value="1"/>
</dbReference>
<dbReference type="GO" id="GO:0004312">
    <property type="term" value="F:fatty acid synthase activity"/>
    <property type="evidence" value="ECO:0007669"/>
    <property type="project" value="InterPro"/>
</dbReference>
<dbReference type="OrthoDB" id="4251012at2759"/>
<dbReference type="GO" id="GO:0016787">
    <property type="term" value="F:hydrolase activity"/>
    <property type="evidence" value="ECO:0007669"/>
    <property type="project" value="UniProtKB-KW"/>
</dbReference>
<keyword evidence="9" id="KW-1185">Reference proteome</keyword>
<dbReference type="PANTHER" id="PTHR10982">
    <property type="entry name" value="MALONYL COA-ACYL CARRIER PROTEIN TRANSACYLASE"/>
    <property type="match status" value="1"/>
</dbReference>
<dbReference type="InterPro" id="IPR032088">
    <property type="entry name" value="SAT"/>
</dbReference>
<dbReference type="InterPro" id="IPR050830">
    <property type="entry name" value="Fungal_FAS"/>
</dbReference>
<dbReference type="PANTHER" id="PTHR10982:SF21">
    <property type="entry name" value="FATTY ACID SYNTHASE SUBUNIT BETA"/>
    <property type="match status" value="1"/>
</dbReference>
<dbReference type="InterPro" id="IPR013785">
    <property type="entry name" value="Aldolase_TIM"/>
</dbReference>
<evidence type="ECO:0000256" key="1">
    <source>
        <dbReference type="ARBA" id="ARBA00022679"/>
    </source>
</evidence>
<evidence type="ECO:0000256" key="2">
    <source>
        <dbReference type="ARBA" id="ARBA00022801"/>
    </source>
</evidence>
<keyword evidence="2" id="KW-0378">Hydrolase</keyword>
<feature type="domain" description="Starter acyltransferase (SAT)" evidence="6">
    <location>
        <begin position="2"/>
        <end position="113"/>
    </location>
</feature>
<comment type="caution">
    <text evidence="8">The sequence shown here is derived from an EMBL/GenBank/DDBJ whole genome shotgun (WGS) entry which is preliminary data.</text>
</comment>
<reference evidence="8 9" key="1">
    <citation type="submission" date="2019-05" db="EMBL/GenBank/DDBJ databases">
        <title>Emergence of the Ug99 lineage of the wheat stem rust pathogen through somatic hybridization.</title>
        <authorList>
            <person name="Li F."/>
            <person name="Upadhyaya N.M."/>
            <person name="Sperschneider J."/>
            <person name="Matny O."/>
            <person name="Nguyen-Phuc H."/>
            <person name="Mago R."/>
            <person name="Raley C."/>
            <person name="Miller M.E."/>
            <person name="Silverstein K.A.T."/>
            <person name="Henningsen E."/>
            <person name="Hirsch C.D."/>
            <person name="Visser B."/>
            <person name="Pretorius Z.A."/>
            <person name="Steffenson B.J."/>
            <person name="Schwessinger B."/>
            <person name="Dodds P.N."/>
            <person name="Figueroa M."/>
        </authorList>
    </citation>
    <scope>NUCLEOTIDE SEQUENCE [LARGE SCALE GENOMIC DNA]</scope>
    <source>
        <strain evidence="8">21-0</strain>
    </source>
</reference>
<dbReference type="Gene3D" id="3.30.1120.100">
    <property type="match status" value="1"/>
</dbReference>
<evidence type="ECO:0000313" key="9">
    <source>
        <dbReference type="Proteomes" id="UP000324748"/>
    </source>
</evidence>
<dbReference type="Pfam" id="PF16073">
    <property type="entry name" value="SAT"/>
    <property type="match status" value="1"/>
</dbReference>
<dbReference type="InterPro" id="IPR003965">
    <property type="entry name" value="Fatty_acid_synthase"/>
</dbReference>
<dbReference type="AlphaFoldDB" id="A0A5B0LPC5"/>
<feature type="domain" description="Fatty acid synthase beta subunit AflB /Fas1-like central" evidence="5">
    <location>
        <begin position="439"/>
        <end position="790"/>
    </location>
</feature>
<evidence type="ECO:0000259" key="7">
    <source>
        <dbReference type="Pfam" id="PF17951"/>
    </source>
</evidence>